<reference evidence="1" key="2">
    <citation type="journal article" date="2015" name="Fish Shellfish Immunol.">
        <title>Early steps in the European eel (Anguilla anguilla)-Vibrio vulnificus interaction in the gills: Role of the RtxA13 toxin.</title>
        <authorList>
            <person name="Callol A."/>
            <person name="Pajuelo D."/>
            <person name="Ebbesson L."/>
            <person name="Teles M."/>
            <person name="MacKenzie S."/>
            <person name="Amaro C."/>
        </authorList>
    </citation>
    <scope>NUCLEOTIDE SEQUENCE</scope>
</reference>
<accession>A0A0E9RRP5</accession>
<protein>
    <submittedName>
        <fullName evidence="1">Uncharacterized protein</fullName>
    </submittedName>
</protein>
<reference evidence="1" key="1">
    <citation type="submission" date="2014-11" db="EMBL/GenBank/DDBJ databases">
        <authorList>
            <person name="Amaro Gonzalez C."/>
        </authorList>
    </citation>
    <scope>NUCLEOTIDE SEQUENCE</scope>
</reference>
<dbReference type="EMBL" id="GBXM01076778">
    <property type="protein sequence ID" value="JAH31799.1"/>
    <property type="molecule type" value="Transcribed_RNA"/>
</dbReference>
<evidence type="ECO:0000313" key="1">
    <source>
        <dbReference type="EMBL" id="JAH31799.1"/>
    </source>
</evidence>
<dbReference type="AlphaFoldDB" id="A0A0E9RRP5"/>
<sequence>MGTIYKQYIFRYCIFNCVCLFTHIHMHTHTHTHVNIFFKIC</sequence>
<proteinExistence type="predicted"/>
<name>A0A0E9RRP5_ANGAN</name>
<organism evidence="1">
    <name type="scientific">Anguilla anguilla</name>
    <name type="common">European freshwater eel</name>
    <name type="synonym">Muraena anguilla</name>
    <dbReference type="NCBI Taxonomy" id="7936"/>
    <lineage>
        <taxon>Eukaryota</taxon>
        <taxon>Metazoa</taxon>
        <taxon>Chordata</taxon>
        <taxon>Craniata</taxon>
        <taxon>Vertebrata</taxon>
        <taxon>Euteleostomi</taxon>
        <taxon>Actinopterygii</taxon>
        <taxon>Neopterygii</taxon>
        <taxon>Teleostei</taxon>
        <taxon>Anguilliformes</taxon>
        <taxon>Anguillidae</taxon>
        <taxon>Anguilla</taxon>
    </lineage>
</organism>